<dbReference type="Pfam" id="PF12551">
    <property type="entry name" value="PHBC_N"/>
    <property type="match status" value="1"/>
</dbReference>
<proteinExistence type="predicted"/>
<dbReference type="GO" id="GO:0016746">
    <property type="term" value="F:acyltransferase activity"/>
    <property type="evidence" value="ECO:0007669"/>
    <property type="project" value="UniProtKB-KW"/>
</dbReference>
<evidence type="ECO:0000313" key="5">
    <source>
        <dbReference type="EMBL" id="AEP31505.1"/>
    </source>
</evidence>
<dbReference type="KEGG" id="gni:GNIT_3411"/>
<keyword evidence="1" id="KW-0808">Transferase</keyword>
<accession>G4QN86</accession>
<dbReference type="RefSeq" id="WP_014110376.1">
    <property type="nucleotide sequence ID" value="NC_016041.1"/>
</dbReference>
<dbReference type="Proteomes" id="UP000009282">
    <property type="component" value="Chromosome"/>
</dbReference>
<evidence type="ECO:0000256" key="1">
    <source>
        <dbReference type="ARBA" id="ARBA00022679"/>
    </source>
</evidence>
<feature type="domain" description="Poly-beta-hydroxybutyrate polymerase N-terminal" evidence="4">
    <location>
        <begin position="8"/>
        <end position="48"/>
    </location>
</feature>
<dbReference type="SUPFAM" id="SSF53474">
    <property type="entry name" value="alpha/beta-Hydrolases"/>
    <property type="match status" value="1"/>
</dbReference>
<dbReference type="Pfam" id="PF07167">
    <property type="entry name" value="PhaC_N"/>
    <property type="match status" value="1"/>
</dbReference>
<keyword evidence="6" id="KW-1185">Reference proteome</keyword>
<dbReference type="InterPro" id="IPR022211">
    <property type="entry name" value="PHBC_N"/>
</dbReference>
<dbReference type="STRING" id="1085623.GNIT_3411"/>
<gene>
    <name evidence="5" type="primary">phbC</name>
    <name evidence="5" type="ordered locus">GNIT_3411</name>
</gene>
<protein>
    <submittedName>
        <fullName evidence="5">Poly(3-hydroxyalkanoate) polymerase family protein</fullName>
    </submittedName>
</protein>
<dbReference type="InterPro" id="IPR051321">
    <property type="entry name" value="PHA/PHB_synthase"/>
</dbReference>
<dbReference type="Gene3D" id="3.40.50.1820">
    <property type="entry name" value="alpha/beta hydrolase"/>
    <property type="match status" value="1"/>
</dbReference>
<dbReference type="EMBL" id="CP003060">
    <property type="protein sequence ID" value="AEP31505.1"/>
    <property type="molecule type" value="Genomic_DNA"/>
</dbReference>
<evidence type="ECO:0000259" key="3">
    <source>
        <dbReference type="Pfam" id="PF07167"/>
    </source>
</evidence>
<dbReference type="PANTHER" id="PTHR36837">
    <property type="entry name" value="POLY(3-HYDROXYALKANOATE) POLYMERASE SUBUNIT PHAC"/>
    <property type="match status" value="1"/>
</dbReference>
<dbReference type="GO" id="GO:0042619">
    <property type="term" value="P:poly-hydroxybutyrate biosynthetic process"/>
    <property type="evidence" value="ECO:0007669"/>
    <property type="project" value="InterPro"/>
</dbReference>
<sequence length="577" mass="65261">MKSDDSQPQIIDKILHASMAKITSGLSPSALMAAYADWAVHLASSPGKQSQLIEKAARKFARLAGYLSECSATLGENSPCIEPLPIDKRFSEDSWQKWPFNLLYQSFLLNQQWWSNATTDVRGVTQQHENVMEFATRQILDVFSPSNYLLTNPQLLEQTEKEAGQNLVRGAQNFLDDLQQTIANKKPKAGAKFVVGKQLAITPGKIIYRNHLIELIQYTSTTDEVRSQPILIVPAWIMKYYILDLSPSNSLVKYLTEQGFTVFMVSWKNPDASDRDLGMDDYRNMGVMDAIDAIEKITNNAKIHAMGYCLGGTLLSIAAATMAREGDNRLQSLSLFAAQVDFTEAGELMLFINESQVTFLEDMMWEKGYLDAKQMSGAFQLLRSNDLIWSRIVHDYLMGERAPLNDLMAWNFDTTRMPYKMHSQYLRQLFLNNELSEGQYIVDGKPIYLSDIRVPTFIVGTQKDHVAPWKSVYKFHLESDTDVTFLLTSGGHNAGIVSEPEHPHRTYQIATTKKEATYIDPDSWVATQEEHDGSWWPELAKWLHSHSGKYIPPPTMGNPKKKLSILCDAPGTYVMQD</sequence>
<feature type="domain" description="Poly-beta-hydroxybutyrate polymerase N-terminal" evidence="3">
    <location>
        <begin position="87"/>
        <end position="255"/>
    </location>
</feature>
<dbReference type="HOGENOM" id="CLU_017387_1_0_6"/>
<dbReference type="OrthoDB" id="7208816at2"/>
<evidence type="ECO:0000256" key="2">
    <source>
        <dbReference type="ARBA" id="ARBA00023315"/>
    </source>
</evidence>
<organism evidence="5 6">
    <name type="scientific">Glaciecola nitratireducens (strain JCM 12485 / KCTC 12276 / FR1064)</name>
    <dbReference type="NCBI Taxonomy" id="1085623"/>
    <lineage>
        <taxon>Bacteria</taxon>
        <taxon>Pseudomonadati</taxon>
        <taxon>Pseudomonadota</taxon>
        <taxon>Gammaproteobacteria</taxon>
        <taxon>Alteromonadales</taxon>
        <taxon>Alteromonadaceae</taxon>
        <taxon>Brumicola</taxon>
    </lineage>
</organism>
<dbReference type="AlphaFoldDB" id="G4QN86"/>
<keyword evidence="2" id="KW-0012">Acyltransferase</keyword>
<dbReference type="InterPro" id="IPR029058">
    <property type="entry name" value="AB_hydrolase_fold"/>
</dbReference>
<name>G4QN86_GLANF</name>
<evidence type="ECO:0000259" key="4">
    <source>
        <dbReference type="Pfam" id="PF12551"/>
    </source>
</evidence>
<dbReference type="PANTHER" id="PTHR36837:SF5">
    <property type="entry name" value="POLY-3-HYDROXYBUTYRATE SYNTHASE"/>
    <property type="match status" value="1"/>
</dbReference>
<evidence type="ECO:0000313" key="6">
    <source>
        <dbReference type="Proteomes" id="UP000009282"/>
    </source>
</evidence>
<dbReference type="eggNOG" id="COG3243">
    <property type="taxonomic scope" value="Bacteria"/>
</dbReference>
<dbReference type="InterPro" id="IPR010941">
    <property type="entry name" value="PhaC_N"/>
</dbReference>
<reference evidence="5 6" key="1">
    <citation type="journal article" date="2011" name="J. Bacteriol.">
        <title>Complete genome sequence of seawater bacterium Glaciecola nitratireducens FR1064T.</title>
        <authorList>
            <person name="Bian F."/>
            <person name="Qin Q.L."/>
            <person name="Xie B.B."/>
            <person name="Shu Y.L."/>
            <person name="Zhang X.Y."/>
            <person name="Yu Y."/>
            <person name="Chen B."/>
            <person name="Chen X.L."/>
            <person name="Zhou B.C."/>
            <person name="Zhang Y.Z."/>
        </authorList>
    </citation>
    <scope>NUCLEOTIDE SEQUENCE [LARGE SCALE GENOMIC DNA]</scope>
    <source>
        <strain evidence="6">JCM 12485 / KCTC 12276 / FR1064</strain>
    </source>
</reference>